<dbReference type="GO" id="GO:0005886">
    <property type="term" value="C:plasma membrane"/>
    <property type="evidence" value="ECO:0007669"/>
    <property type="project" value="UniProtKB-ARBA"/>
</dbReference>
<dbReference type="InterPro" id="IPR003663">
    <property type="entry name" value="Sugar/inositol_transpt"/>
</dbReference>
<dbReference type="RefSeq" id="XP_002421269.1">
    <property type="nucleotide sequence ID" value="XM_002421224.1"/>
</dbReference>
<dbReference type="CDD" id="cd17356">
    <property type="entry name" value="MFS_HXT"/>
    <property type="match status" value="1"/>
</dbReference>
<dbReference type="OrthoDB" id="6612291at2759"/>
<sequence>MSTTSIQSLMKRYVNFDEHTSGSAARGVLIGLFAAFGGFLFGYDTGTISGVLTMKYVKDRFPNNKSEFTSGESSLIVSILSVGTFVGSLIAPLFSDRIGRRWTLILSTLIVFNLGVLLQTIATEKNLLIAGRAIAGTGVGLISSVIPNYISEITPKWARGGVTASYQWMITWGLLIAACANKGSEHRNDSGSYRIPIGIQFVWALILGIGFLFLPETPRYWVSKSEEAKAKDSLRRVRNLPVDHPDLVSEYDDIKANFDFESRYATSSWAQVFKNVNKQHHRLFTGVAIQALQQLTGINFIFYYGTQFFMDSGITDPFLIQLATNIVNVGMTVPGIILVETWGRRSLLMAGSVVMAVSQLIVAIVGVAASSHAANQCLVAFTCIFIAGFAATWGPLCWAICGESFALNVRSKSISLCTASNWLWNFGIGYATPYMVNPGKGNANLGSKVFFIWGGCNVIGGLFAYFMVYETKSLTLEQVDELYLKVDHAWQSKGFVPSVHAFRDDVADIEHISSDGKAEMVEVDERSV</sequence>
<keyword evidence="6 9" id="KW-0472">Membrane</keyword>
<evidence type="ECO:0000256" key="9">
    <source>
        <dbReference type="SAM" id="Phobius"/>
    </source>
</evidence>
<dbReference type="GO" id="GO:0005536">
    <property type="term" value="F:D-glucose binding"/>
    <property type="evidence" value="ECO:0007669"/>
    <property type="project" value="UniProtKB-ARBA"/>
</dbReference>
<dbReference type="InterPro" id="IPR005828">
    <property type="entry name" value="MFS_sugar_transport-like"/>
</dbReference>
<evidence type="ECO:0000256" key="6">
    <source>
        <dbReference type="ARBA" id="ARBA00023136"/>
    </source>
</evidence>
<accession>B9WJQ4</accession>
<name>B9WJQ4_CANDC</name>
<dbReference type="eggNOG" id="KOG0254">
    <property type="taxonomic scope" value="Eukaryota"/>
</dbReference>
<feature type="transmembrane region" description="Helical" evidence="9">
    <location>
        <begin position="128"/>
        <end position="150"/>
    </location>
</feature>
<dbReference type="CGD" id="CAL0000165082">
    <property type="gene designation" value="Cd36_70490"/>
</dbReference>
<evidence type="ECO:0000256" key="4">
    <source>
        <dbReference type="ARBA" id="ARBA00022692"/>
    </source>
</evidence>
<evidence type="ECO:0000313" key="12">
    <source>
        <dbReference type="EMBL" id="CAX40601.1"/>
    </source>
</evidence>
<feature type="transmembrane region" description="Helical" evidence="9">
    <location>
        <begin position="195"/>
        <end position="214"/>
    </location>
</feature>
<feature type="transmembrane region" description="Helical" evidence="9">
    <location>
        <begin position="283"/>
        <end position="306"/>
    </location>
</feature>
<feature type="transmembrane region" description="Helical" evidence="9">
    <location>
        <begin position="413"/>
        <end position="430"/>
    </location>
</feature>
<dbReference type="Proteomes" id="UP000002605">
    <property type="component" value="Chromosome 7"/>
</dbReference>
<feature type="transmembrane region" description="Helical" evidence="9">
    <location>
        <begin position="75"/>
        <end position="95"/>
    </location>
</feature>
<dbReference type="InterPro" id="IPR020846">
    <property type="entry name" value="MFS_dom"/>
</dbReference>
<keyword evidence="4 9" id="KW-0812">Transmembrane</keyword>
<protein>
    <submittedName>
        <fullName evidence="12">High-affinity glucose transporter, putative</fullName>
    </submittedName>
</protein>
<dbReference type="GeneID" id="8049159"/>
<proteinExistence type="inferred from homology"/>
<organism evidence="12 13">
    <name type="scientific">Candida dubliniensis (strain CD36 / ATCC MYA-646 / CBS 7987 / NCPF 3949 / NRRL Y-17841)</name>
    <name type="common">Yeast</name>
    <dbReference type="NCBI Taxonomy" id="573826"/>
    <lineage>
        <taxon>Eukaryota</taxon>
        <taxon>Fungi</taxon>
        <taxon>Dikarya</taxon>
        <taxon>Ascomycota</taxon>
        <taxon>Saccharomycotina</taxon>
        <taxon>Pichiomycetes</taxon>
        <taxon>Debaryomycetaceae</taxon>
        <taxon>Candida/Lodderomyces clade</taxon>
        <taxon>Candida</taxon>
    </lineage>
</organism>
<dbReference type="FunFam" id="1.20.1250.20:FF:000115">
    <property type="entry name" value="High-affinity glucose transporter"/>
    <property type="match status" value="1"/>
</dbReference>
<dbReference type="InterPro" id="IPR050360">
    <property type="entry name" value="MFS_Sugar_Transporters"/>
</dbReference>
<dbReference type="HOGENOM" id="CLU_001265_30_1_1"/>
<dbReference type="PRINTS" id="PR00171">
    <property type="entry name" value="SUGRTRNSPORT"/>
</dbReference>
<gene>
    <name evidence="11" type="ordered locus">Cd36_70490</name>
    <name evidence="12" type="ORF">CD36_70490</name>
</gene>
<dbReference type="AlphaFoldDB" id="B9WJQ4"/>
<dbReference type="EMBL" id="FM992694">
    <property type="protein sequence ID" value="CAX40601.1"/>
    <property type="molecule type" value="Genomic_DNA"/>
</dbReference>
<evidence type="ECO:0000256" key="2">
    <source>
        <dbReference type="ARBA" id="ARBA00010992"/>
    </source>
</evidence>
<dbReference type="Pfam" id="PF00083">
    <property type="entry name" value="Sugar_tr"/>
    <property type="match status" value="1"/>
</dbReference>
<evidence type="ECO:0000313" key="11">
    <source>
        <dbReference type="CGD" id="CAL0000165082"/>
    </source>
</evidence>
<dbReference type="SUPFAM" id="SSF103473">
    <property type="entry name" value="MFS general substrate transporter"/>
    <property type="match status" value="1"/>
</dbReference>
<dbReference type="PROSITE" id="PS50850">
    <property type="entry name" value="MFS"/>
    <property type="match status" value="1"/>
</dbReference>
<feature type="transmembrane region" description="Helical" evidence="9">
    <location>
        <begin position="21"/>
        <end position="43"/>
    </location>
</feature>
<dbReference type="VEuPathDB" id="FungiDB:CD36_70490"/>
<feature type="transmembrane region" description="Helical" evidence="9">
    <location>
        <begin position="346"/>
        <end position="366"/>
    </location>
</feature>
<evidence type="ECO:0000256" key="5">
    <source>
        <dbReference type="ARBA" id="ARBA00022989"/>
    </source>
</evidence>
<comment type="subcellular location">
    <subcellularLocation>
        <location evidence="1">Membrane</location>
        <topology evidence="1">Multi-pass membrane protein</topology>
    </subcellularLocation>
</comment>
<keyword evidence="7" id="KW-0325">Glycoprotein</keyword>
<reference evidence="12 13" key="1">
    <citation type="journal article" date="2009" name="Genome Res.">
        <title>Comparative genomics of the fungal pathogens Candida dubliniensis and Candida albicans.</title>
        <authorList>
            <person name="Jackson A.P."/>
            <person name="Gamble J.A."/>
            <person name="Yeomans T."/>
            <person name="Moran G.P."/>
            <person name="Saunders D."/>
            <person name="Harris D."/>
            <person name="Aslett M."/>
            <person name="Barrell J.F."/>
            <person name="Butler G."/>
            <person name="Citiulo F."/>
            <person name="Coleman D.C."/>
            <person name="de Groot P.W.J."/>
            <person name="Goodwin T.J."/>
            <person name="Quail M.A."/>
            <person name="McQuillan J."/>
            <person name="Munro C.A."/>
            <person name="Pain A."/>
            <person name="Poulter R.T."/>
            <person name="Rajandream M.A."/>
            <person name="Renauld H."/>
            <person name="Spiering M.J."/>
            <person name="Tivey A."/>
            <person name="Gow N.A.R."/>
            <person name="Barrell B."/>
            <person name="Sullivan D.J."/>
            <person name="Berriman M."/>
        </authorList>
    </citation>
    <scope>NUCLEOTIDE SEQUENCE [LARGE SCALE GENOMIC DNA]</scope>
    <source>
        <strain evidence="13">CD36 / ATCC MYA-646 / CBS 7987 / NCPF 3949 / NRRL Y-17841</strain>
    </source>
</reference>
<feature type="transmembrane region" description="Helical" evidence="9">
    <location>
        <begin position="162"/>
        <end position="183"/>
    </location>
</feature>
<dbReference type="PANTHER" id="PTHR48022:SF17">
    <property type="entry name" value="HEXOSE TRANSPORTER"/>
    <property type="match status" value="1"/>
</dbReference>
<keyword evidence="5 9" id="KW-1133">Transmembrane helix</keyword>
<feature type="transmembrane region" description="Helical" evidence="9">
    <location>
        <begin position="102"/>
        <end position="122"/>
    </location>
</feature>
<feature type="transmembrane region" description="Helical" evidence="9">
    <location>
        <begin position="318"/>
        <end position="339"/>
    </location>
</feature>
<dbReference type="GO" id="GO:0010255">
    <property type="term" value="P:glucose mediated signaling pathway"/>
    <property type="evidence" value="ECO:0007669"/>
    <property type="project" value="UniProtKB-ARBA"/>
</dbReference>
<comment type="similarity">
    <text evidence="2 8">Belongs to the major facilitator superfamily. Sugar transporter (TC 2.A.1.1) family.</text>
</comment>
<evidence type="ECO:0000256" key="3">
    <source>
        <dbReference type="ARBA" id="ARBA00022448"/>
    </source>
</evidence>
<evidence type="ECO:0000313" key="13">
    <source>
        <dbReference type="Proteomes" id="UP000002605"/>
    </source>
</evidence>
<dbReference type="NCBIfam" id="TIGR00879">
    <property type="entry name" value="SP"/>
    <property type="match status" value="1"/>
</dbReference>
<feature type="domain" description="Major facilitator superfamily (MFS) profile" evidence="10">
    <location>
        <begin position="30"/>
        <end position="472"/>
    </location>
</feature>
<evidence type="ECO:0000259" key="10">
    <source>
        <dbReference type="PROSITE" id="PS50850"/>
    </source>
</evidence>
<dbReference type="KEGG" id="cdu:CD36_70490"/>
<dbReference type="GO" id="GO:0005351">
    <property type="term" value="F:carbohydrate:proton symporter activity"/>
    <property type="evidence" value="ECO:0007669"/>
    <property type="project" value="TreeGrafter"/>
</dbReference>
<feature type="transmembrane region" description="Helical" evidence="9">
    <location>
        <begin position="378"/>
        <end position="401"/>
    </location>
</feature>
<dbReference type="InterPro" id="IPR036259">
    <property type="entry name" value="MFS_trans_sf"/>
</dbReference>
<evidence type="ECO:0000256" key="7">
    <source>
        <dbReference type="ARBA" id="ARBA00023180"/>
    </source>
</evidence>
<feature type="transmembrane region" description="Helical" evidence="9">
    <location>
        <begin position="450"/>
        <end position="468"/>
    </location>
</feature>
<keyword evidence="3 8" id="KW-0813">Transport</keyword>
<evidence type="ECO:0000256" key="8">
    <source>
        <dbReference type="RuleBase" id="RU003346"/>
    </source>
</evidence>
<dbReference type="Gene3D" id="1.20.1250.20">
    <property type="entry name" value="MFS general substrate transporter like domains"/>
    <property type="match status" value="1"/>
</dbReference>
<keyword evidence="13" id="KW-1185">Reference proteome</keyword>
<dbReference type="PANTHER" id="PTHR48022">
    <property type="entry name" value="PLASTIDIC GLUCOSE TRANSPORTER 4"/>
    <property type="match status" value="1"/>
</dbReference>
<evidence type="ECO:0000256" key="1">
    <source>
        <dbReference type="ARBA" id="ARBA00004141"/>
    </source>
</evidence>
<keyword evidence="12" id="KW-0762">Sugar transport</keyword>